<accession>A0AAW0FR71</accession>
<evidence type="ECO:0000256" key="1">
    <source>
        <dbReference type="SAM" id="MobiDB-lite"/>
    </source>
</evidence>
<proteinExistence type="predicted"/>
<gene>
    <name evidence="2" type="ORF">QCA50_017803</name>
</gene>
<organism evidence="2 3">
    <name type="scientific">Cerrena zonata</name>
    <dbReference type="NCBI Taxonomy" id="2478898"/>
    <lineage>
        <taxon>Eukaryota</taxon>
        <taxon>Fungi</taxon>
        <taxon>Dikarya</taxon>
        <taxon>Basidiomycota</taxon>
        <taxon>Agaricomycotina</taxon>
        <taxon>Agaricomycetes</taxon>
        <taxon>Polyporales</taxon>
        <taxon>Cerrenaceae</taxon>
        <taxon>Cerrena</taxon>
    </lineage>
</organism>
<dbReference type="AlphaFoldDB" id="A0AAW0FR71"/>
<name>A0AAW0FR71_9APHY</name>
<evidence type="ECO:0000313" key="3">
    <source>
        <dbReference type="Proteomes" id="UP001385951"/>
    </source>
</evidence>
<protein>
    <submittedName>
        <fullName evidence="2">Uncharacterized protein</fullName>
    </submittedName>
</protein>
<dbReference type="EMBL" id="JASBNA010000062">
    <property type="protein sequence ID" value="KAK7679225.1"/>
    <property type="molecule type" value="Genomic_DNA"/>
</dbReference>
<comment type="caution">
    <text evidence="2">The sequence shown here is derived from an EMBL/GenBank/DDBJ whole genome shotgun (WGS) entry which is preliminary data.</text>
</comment>
<dbReference type="Proteomes" id="UP001385951">
    <property type="component" value="Unassembled WGS sequence"/>
</dbReference>
<sequence length="117" mass="13809">MKVAEEHRAPDLKEDKLKRAEALRQILKSLLPYLDLNQLPVVNLLYTREKIETEPLWYQQQDAEIPKLWRFKTKWAKMEWKTVSDILRLENLNLNTGNGTHAPSSSQKADEESDEEY</sequence>
<feature type="region of interest" description="Disordered" evidence="1">
    <location>
        <begin position="94"/>
        <end position="117"/>
    </location>
</feature>
<reference evidence="2 3" key="1">
    <citation type="submission" date="2022-09" db="EMBL/GenBank/DDBJ databases">
        <authorList>
            <person name="Palmer J.M."/>
        </authorList>
    </citation>
    <scope>NUCLEOTIDE SEQUENCE [LARGE SCALE GENOMIC DNA]</scope>
    <source>
        <strain evidence="2 3">DSM 7382</strain>
    </source>
</reference>
<evidence type="ECO:0000313" key="2">
    <source>
        <dbReference type="EMBL" id="KAK7679225.1"/>
    </source>
</evidence>
<keyword evidence="3" id="KW-1185">Reference proteome</keyword>